<feature type="transmembrane region" description="Helical" evidence="9">
    <location>
        <begin position="297"/>
        <end position="317"/>
    </location>
</feature>
<feature type="transmembrane region" description="Helical" evidence="9">
    <location>
        <begin position="34"/>
        <end position="53"/>
    </location>
</feature>
<gene>
    <name evidence="10" type="ORF">XM53_19355</name>
</gene>
<sequence length="505" mass="54534">MVLCLSIGVWGVISPESMTGSAQSFTSYLLNGAGWMWLALCSFFLLLSAYMAFGPYANIRLGRDNEEPEFGTGSWIAMLFAGGMGSGLLVWGAAEPMYHFVSPPGMEGETPAAAREALVITNLHWGLHAWSIYGCCALVIAYFTFRRGQSSMISTPIKHVFKGRTGENVGKAADILGVISVVFGLAGSLAMGALAVRSGMYYAFDTPQDNTMSMIILAALFVSYMLSATTGVDKGIKILSNINMILTVAIMLMVIFAGPTAFILEAFVDSIGQYFSAIITKSFTLYPFEGLQGWTSGWTLTYLIWWLAWGPFIGIFVARISRGRTIREFIFGVVLVPTLFSMLWFAAFGGAGFYIEMYGGGGLKEIIFEDVFAALFAFLGYFPGSTLLAALAALLLFIFLVTSADSGTFVLSMMTTDGNLNPPIIQKMIWGILIAVLTFSTLVTESVTVAKAMAITGAIPFAVIVCLQVVGFLREIRREITEPETIEARGEAEGKAPDPAETPAQ</sequence>
<feature type="transmembrane region" description="Helical" evidence="9">
    <location>
        <begin position="329"/>
        <end position="355"/>
    </location>
</feature>
<evidence type="ECO:0000256" key="2">
    <source>
        <dbReference type="ARBA" id="ARBA00005658"/>
    </source>
</evidence>
<dbReference type="AlphaFoldDB" id="A0A0T5NPA1"/>
<evidence type="ECO:0000256" key="4">
    <source>
        <dbReference type="ARBA" id="ARBA00022475"/>
    </source>
</evidence>
<feature type="transmembrane region" description="Helical" evidence="9">
    <location>
        <begin position="244"/>
        <end position="264"/>
    </location>
</feature>
<feature type="transmembrane region" description="Helical" evidence="9">
    <location>
        <begin position="172"/>
        <end position="194"/>
    </location>
</feature>
<dbReference type="GO" id="GO:0022857">
    <property type="term" value="F:transmembrane transporter activity"/>
    <property type="evidence" value="ECO:0007669"/>
    <property type="project" value="InterPro"/>
</dbReference>
<keyword evidence="6 9" id="KW-1133">Transmembrane helix</keyword>
<dbReference type="GO" id="GO:0005886">
    <property type="term" value="C:plasma membrane"/>
    <property type="evidence" value="ECO:0007669"/>
    <property type="project" value="UniProtKB-SubCell"/>
</dbReference>
<evidence type="ECO:0008006" key="12">
    <source>
        <dbReference type="Google" id="ProtNLM"/>
    </source>
</evidence>
<organism evidence="10 11">
    <name type="scientific">Roseovarius atlanticus</name>
    <dbReference type="NCBI Taxonomy" id="1641875"/>
    <lineage>
        <taxon>Bacteria</taxon>
        <taxon>Pseudomonadati</taxon>
        <taxon>Pseudomonadota</taxon>
        <taxon>Alphaproteobacteria</taxon>
        <taxon>Rhodobacterales</taxon>
        <taxon>Roseobacteraceae</taxon>
        <taxon>Roseovarius</taxon>
    </lineage>
</organism>
<accession>A0A0T5NPA1</accession>
<dbReference type="Proteomes" id="UP000051295">
    <property type="component" value="Unassembled WGS sequence"/>
</dbReference>
<name>A0A0T5NPA1_9RHOB</name>
<evidence type="ECO:0000256" key="7">
    <source>
        <dbReference type="ARBA" id="ARBA00023136"/>
    </source>
</evidence>
<evidence type="ECO:0000256" key="1">
    <source>
        <dbReference type="ARBA" id="ARBA00004651"/>
    </source>
</evidence>
<comment type="caution">
    <text evidence="10">The sequence shown here is derived from an EMBL/GenBank/DDBJ whole genome shotgun (WGS) entry which is preliminary data.</text>
</comment>
<feature type="transmembrane region" description="Helical" evidence="9">
    <location>
        <begin position="74"/>
        <end position="94"/>
    </location>
</feature>
<keyword evidence="3" id="KW-0813">Transport</keyword>
<evidence type="ECO:0000256" key="5">
    <source>
        <dbReference type="ARBA" id="ARBA00022692"/>
    </source>
</evidence>
<comment type="similarity">
    <text evidence="2">Belongs to the BCCT transporter (TC 2.A.15) family.</text>
</comment>
<dbReference type="InterPro" id="IPR000060">
    <property type="entry name" value="BCCT_transptr"/>
</dbReference>
<keyword evidence="4" id="KW-1003">Cell membrane</keyword>
<proteinExistence type="inferred from homology"/>
<evidence type="ECO:0000256" key="6">
    <source>
        <dbReference type="ARBA" id="ARBA00022989"/>
    </source>
</evidence>
<dbReference type="Pfam" id="PF02028">
    <property type="entry name" value="BCCT"/>
    <property type="match status" value="1"/>
</dbReference>
<feature type="transmembrane region" description="Helical" evidence="9">
    <location>
        <begin position="375"/>
        <end position="403"/>
    </location>
</feature>
<comment type="subcellular location">
    <subcellularLocation>
        <location evidence="1">Cell membrane</location>
        <topology evidence="1">Multi-pass membrane protein</topology>
    </subcellularLocation>
</comment>
<dbReference type="PATRIC" id="fig|1641875.4.peg.2408"/>
<dbReference type="PANTHER" id="PTHR30047:SF7">
    <property type="entry name" value="HIGH-AFFINITY CHOLINE TRANSPORT PROTEIN"/>
    <property type="match status" value="1"/>
</dbReference>
<protein>
    <recommendedName>
        <fullName evidence="12">Glycine/betaine ABC transporter permease</fullName>
    </recommendedName>
</protein>
<evidence type="ECO:0000256" key="8">
    <source>
        <dbReference type="SAM" id="MobiDB-lite"/>
    </source>
</evidence>
<feature type="compositionally biased region" description="Basic and acidic residues" evidence="8">
    <location>
        <begin position="484"/>
        <end position="498"/>
    </location>
</feature>
<dbReference type="PANTHER" id="PTHR30047">
    <property type="entry name" value="HIGH-AFFINITY CHOLINE TRANSPORT PROTEIN-RELATED"/>
    <property type="match status" value="1"/>
</dbReference>
<evidence type="ECO:0000256" key="9">
    <source>
        <dbReference type="SAM" id="Phobius"/>
    </source>
</evidence>
<feature type="region of interest" description="Disordered" evidence="8">
    <location>
        <begin position="484"/>
        <end position="505"/>
    </location>
</feature>
<dbReference type="NCBIfam" id="TIGR00842">
    <property type="entry name" value="bcct"/>
    <property type="match status" value="1"/>
</dbReference>
<keyword evidence="7 9" id="KW-0472">Membrane</keyword>
<feature type="transmembrane region" description="Helical" evidence="9">
    <location>
        <begin position="214"/>
        <end position="232"/>
    </location>
</feature>
<evidence type="ECO:0000313" key="11">
    <source>
        <dbReference type="Proteomes" id="UP000051295"/>
    </source>
</evidence>
<feature type="transmembrane region" description="Helical" evidence="9">
    <location>
        <begin position="449"/>
        <end position="473"/>
    </location>
</feature>
<dbReference type="EMBL" id="LAXJ01000027">
    <property type="protein sequence ID" value="KRS10788.1"/>
    <property type="molecule type" value="Genomic_DNA"/>
</dbReference>
<feature type="transmembrane region" description="Helical" evidence="9">
    <location>
        <begin position="424"/>
        <end position="443"/>
    </location>
</feature>
<reference evidence="10 11" key="1">
    <citation type="submission" date="2015-04" db="EMBL/GenBank/DDBJ databases">
        <title>The draft genome sequence of Roseovarius sp.R12b.</title>
        <authorList>
            <person name="Li G."/>
            <person name="Lai Q."/>
            <person name="Shao Z."/>
            <person name="Yan P."/>
        </authorList>
    </citation>
    <scope>NUCLEOTIDE SEQUENCE [LARGE SCALE GENOMIC DNA]</scope>
    <source>
        <strain evidence="10 11">R12B</strain>
    </source>
</reference>
<evidence type="ECO:0000256" key="3">
    <source>
        <dbReference type="ARBA" id="ARBA00022448"/>
    </source>
</evidence>
<evidence type="ECO:0000313" key="10">
    <source>
        <dbReference type="EMBL" id="KRS10788.1"/>
    </source>
</evidence>
<keyword evidence="5 9" id="KW-0812">Transmembrane</keyword>
<keyword evidence="11" id="KW-1185">Reference proteome</keyword>
<feature type="transmembrane region" description="Helical" evidence="9">
    <location>
        <begin position="125"/>
        <end position="145"/>
    </location>
</feature>